<keyword evidence="2" id="KW-1185">Reference proteome</keyword>
<name>A0A4V1J7Q9_9BACT</name>
<reference evidence="1" key="1">
    <citation type="submission" date="2019-01" db="EMBL/GenBank/DDBJ databases">
        <title>Genomic signatures and co-occurrence patterns of the ultra-small Saccharimodia (Patescibacteria phylum) suggest a symbiotic lifestyle.</title>
        <authorList>
            <person name="Lemos L."/>
            <person name="Medeiros J."/>
            <person name="Andreote F."/>
            <person name="Fernandes G."/>
            <person name="Varani A."/>
            <person name="Oliveira G."/>
            <person name="Pylro V."/>
        </authorList>
    </citation>
    <scope>NUCLEOTIDE SEQUENCE [LARGE SCALE GENOMIC DNA]</scope>
    <source>
        <strain evidence="1">AMD01</strain>
    </source>
</reference>
<dbReference type="EMBL" id="SCKW01000002">
    <property type="protein sequence ID" value="RWZ79841.1"/>
    <property type="molecule type" value="Genomic_DNA"/>
</dbReference>
<proteinExistence type="predicted"/>
<evidence type="ECO:0000313" key="1">
    <source>
        <dbReference type="EMBL" id="RWZ79841.1"/>
    </source>
</evidence>
<dbReference type="Proteomes" id="UP000289269">
    <property type="component" value="Unassembled WGS sequence"/>
</dbReference>
<evidence type="ECO:0000313" key="2">
    <source>
        <dbReference type="Proteomes" id="UP000289269"/>
    </source>
</evidence>
<comment type="caution">
    <text evidence="1">The sequence shown here is derived from an EMBL/GenBank/DDBJ whole genome shotgun (WGS) entry which is preliminary data.</text>
</comment>
<dbReference type="AlphaFoldDB" id="A0A4V1J7Q9"/>
<gene>
    <name evidence="1" type="ORF">EOT04_00420</name>
</gene>
<organism evidence="1 2">
    <name type="scientific">Candidatus Chaera renei</name>
    <dbReference type="NCBI Taxonomy" id="2506947"/>
    <lineage>
        <taxon>Bacteria</taxon>
        <taxon>Candidatus Saccharimonadota</taxon>
        <taxon>Candidatus Saccharimonadia</taxon>
        <taxon>Candidatus Saccharimonadales</taxon>
        <taxon>Candidatus Saccharimonadaceae</taxon>
        <taxon>Candidatus Chaera</taxon>
    </lineage>
</organism>
<protein>
    <submittedName>
        <fullName evidence="1">Uncharacterized protein</fullName>
    </submittedName>
</protein>
<sequence length="157" mass="18482">MRETSKLISRLSADFPEINFKQVGGSVFAWSPRDKQITYPPLRSKEDLMLLLHEAAHARLNHFDYHRDIELINKELLAWLHAQKVLAPRYSITIDQARIDSELETYRHWLYLRSLCPKCGQSGIQQKPYSYLCLNCSTKWRPNNARLCRLKRALLKD</sequence>
<accession>A0A4V1J7Q9</accession>